<dbReference type="EMBL" id="JAROCA020000002">
    <property type="protein sequence ID" value="MDY0406645.1"/>
    <property type="molecule type" value="Genomic_DNA"/>
</dbReference>
<dbReference type="InterPro" id="IPR029063">
    <property type="entry name" value="SAM-dependent_MTases_sf"/>
</dbReference>
<evidence type="ECO:0000256" key="1">
    <source>
        <dbReference type="ARBA" id="ARBA00022603"/>
    </source>
</evidence>
<dbReference type="Proteomes" id="UP001228376">
    <property type="component" value="Unassembled WGS sequence"/>
</dbReference>
<dbReference type="Pfam" id="PF00145">
    <property type="entry name" value="DNA_methylase"/>
    <property type="match status" value="1"/>
</dbReference>
<keyword evidence="1 4" id="KW-0489">Methyltransferase</keyword>
<sequence length="84" mass="9517">MRFKNQNIDKSMFWNVKRQFLGCFSQKLPKLGLECERLMGLPEGWTALGHKDEAISDYARYKALGNAIAVPCATYIMAGIAEFL</sequence>
<keyword evidence="5" id="KW-1185">Reference proteome</keyword>
<evidence type="ECO:0000256" key="2">
    <source>
        <dbReference type="ARBA" id="ARBA00022679"/>
    </source>
</evidence>
<evidence type="ECO:0000313" key="4">
    <source>
        <dbReference type="EMBL" id="MDY0406645.1"/>
    </source>
</evidence>
<accession>A0ABU5CMG6</accession>
<keyword evidence="3" id="KW-0680">Restriction system</keyword>
<comment type="caution">
    <text evidence="4">The sequence shown here is derived from an EMBL/GenBank/DDBJ whole genome shotgun (WGS) entry which is preliminary data.</text>
</comment>
<keyword evidence="2" id="KW-0808">Transferase</keyword>
<reference evidence="4 5" key="1">
    <citation type="submission" date="2023-10" db="EMBL/GenBank/DDBJ databases">
        <title>179-bfca-hs.</title>
        <authorList>
            <person name="Miliotis G."/>
            <person name="Sengupta P."/>
            <person name="Hameed A."/>
            <person name="Chuvochina M."/>
            <person name="Mcdonagh F."/>
            <person name="Simpson A.C."/>
            <person name="Singh N.K."/>
            <person name="Rekha P.D."/>
            <person name="Raman K."/>
            <person name="Hugenholtz P."/>
            <person name="Venkateswaran K."/>
        </authorList>
    </citation>
    <scope>NUCLEOTIDE SEQUENCE [LARGE SCALE GENOMIC DNA]</scope>
    <source>
        <strain evidence="4 5">179-BFC-A-HS</strain>
    </source>
</reference>
<dbReference type="GO" id="GO:0032259">
    <property type="term" value="P:methylation"/>
    <property type="evidence" value="ECO:0007669"/>
    <property type="project" value="UniProtKB-KW"/>
</dbReference>
<dbReference type="GO" id="GO:0008168">
    <property type="term" value="F:methyltransferase activity"/>
    <property type="evidence" value="ECO:0007669"/>
    <property type="project" value="UniProtKB-KW"/>
</dbReference>
<protein>
    <submittedName>
        <fullName evidence="4">DNA cytosine methyltransferase</fullName>
    </submittedName>
</protein>
<dbReference type="InterPro" id="IPR001525">
    <property type="entry name" value="C5_MeTfrase"/>
</dbReference>
<dbReference type="SUPFAM" id="SSF53335">
    <property type="entry name" value="S-adenosyl-L-methionine-dependent methyltransferases"/>
    <property type="match status" value="1"/>
</dbReference>
<gene>
    <name evidence="4" type="ORF">P5G51_015900</name>
</gene>
<organism evidence="4 5">
    <name type="scientific">Tigheibacillus jepli</name>
    <dbReference type="NCBI Taxonomy" id="3035914"/>
    <lineage>
        <taxon>Bacteria</taxon>
        <taxon>Bacillati</taxon>
        <taxon>Bacillota</taxon>
        <taxon>Bacilli</taxon>
        <taxon>Bacillales</taxon>
        <taxon>Bacillaceae</taxon>
        <taxon>Tigheibacillus</taxon>
    </lineage>
</organism>
<proteinExistence type="predicted"/>
<name>A0ABU5CMG6_9BACI</name>
<evidence type="ECO:0000313" key="5">
    <source>
        <dbReference type="Proteomes" id="UP001228376"/>
    </source>
</evidence>
<evidence type="ECO:0000256" key="3">
    <source>
        <dbReference type="ARBA" id="ARBA00022747"/>
    </source>
</evidence>